<evidence type="ECO:0000313" key="2">
    <source>
        <dbReference type="Proteomes" id="UP000010959"/>
    </source>
</evidence>
<proteinExistence type="predicted"/>
<protein>
    <submittedName>
        <fullName evidence="1">Uncharacterized protein</fullName>
    </submittedName>
</protein>
<dbReference type="Proteomes" id="UP000010959">
    <property type="component" value="Unassembled WGS sequence"/>
</dbReference>
<organism evidence="1 2">
    <name type="scientific">Rhodopirellula baltica SWK14</name>
    <dbReference type="NCBI Taxonomy" id="993516"/>
    <lineage>
        <taxon>Bacteria</taxon>
        <taxon>Pseudomonadati</taxon>
        <taxon>Planctomycetota</taxon>
        <taxon>Planctomycetia</taxon>
        <taxon>Pirellulales</taxon>
        <taxon>Pirellulaceae</taxon>
        <taxon>Rhodopirellula</taxon>
    </lineage>
</organism>
<comment type="caution">
    <text evidence="1">The sequence shown here is derived from an EMBL/GenBank/DDBJ whole genome shotgun (WGS) entry which is preliminary data.</text>
</comment>
<gene>
    <name evidence="1" type="ORF">RBSWK_03464</name>
</gene>
<evidence type="ECO:0000313" key="1">
    <source>
        <dbReference type="EMBL" id="ELP32628.1"/>
    </source>
</evidence>
<accession>L7CF41</accession>
<dbReference type="AlphaFoldDB" id="L7CF41"/>
<dbReference type="EMBL" id="AMWG01000098">
    <property type="protein sequence ID" value="ELP32628.1"/>
    <property type="molecule type" value="Genomic_DNA"/>
</dbReference>
<reference evidence="1 2" key="1">
    <citation type="journal article" date="2013" name="Mar. Genomics">
        <title>Expression of sulfatases in Rhodopirellula baltica and the diversity of sulfatases in the genus Rhodopirellula.</title>
        <authorList>
            <person name="Wegner C.E."/>
            <person name="Richter-Heitmann T."/>
            <person name="Klindworth A."/>
            <person name="Klockow C."/>
            <person name="Richter M."/>
            <person name="Achstetter T."/>
            <person name="Glockner F.O."/>
            <person name="Harder J."/>
        </authorList>
    </citation>
    <scope>NUCLEOTIDE SEQUENCE [LARGE SCALE GENOMIC DNA]</scope>
    <source>
        <strain evidence="1 2">SWK14</strain>
    </source>
</reference>
<sequence length="41" mass="4666">MTQIFHLFSRQFEWLGWVDVMGLRVRQNAPISTGISASAQS</sequence>
<name>L7CF41_RHOBT</name>